<comment type="caution">
    <text evidence="2">The sequence shown here is derived from an EMBL/GenBank/DDBJ whole genome shotgun (WGS) entry which is preliminary data.</text>
</comment>
<keyword evidence="1" id="KW-0812">Transmembrane</keyword>
<evidence type="ECO:0000256" key="1">
    <source>
        <dbReference type="SAM" id="Phobius"/>
    </source>
</evidence>
<gene>
    <name evidence="2" type="ORF">PUN28_001610</name>
</gene>
<name>A0AAW2GQD7_9HYME</name>
<dbReference type="EMBL" id="JADYXP020000002">
    <property type="protein sequence ID" value="KAL0129447.1"/>
    <property type="molecule type" value="Genomic_DNA"/>
</dbReference>
<organism evidence="2 3">
    <name type="scientific">Cardiocondyla obscurior</name>
    <dbReference type="NCBI Taxonomy" id="286306"/>
    <lineage>
        <taxon>Eukaryota</taxon>
        <taxon>Metazoa</taxon>
        <taxon>Ecdysozoa</taxon>
        <taxon>Arthropoda</taxon>
        <taxon>Hexapoda</taxon>
        <taxon>Insecta</taxon>
        <taxon>Pterygota</taxon>
        <taxon>Neoptera</taxon>
        <taxon>Endopterygota</taxon>
        <taxon>Hymenoptera</taxon>
        <taxon>Apocrita</taxon>
        <taxon>Aculeata</taxon>
        <taxon>Formicoidea</taxon>
        <taxon>Formicidae</taxon>
        <taxon>Myrmicinae</taxon>
        <taxon>Cardiocondyla</taxon>
    </lineage>
</organism>
<evidence type="ECO:0000313" key="2">
    <source>
        <dbReference type="EMBL" id="KAL0129447.1"/>
    </source>
</evidence>
<sequence length="118" mass="14340">MRFYLNRCIQRPRYIYMYVHMYMYNVKIRYREHVFESVSLRPIVAQPLISMPFVISAQCTLLSIMILFVCLKIDTAHISIRNINMFHYIENTSCSQYFNINLISELFYYARTIRFILV</sequence>
<reference evidence="2 3" key="1">
    <citation type="submission" date="2023-03" db="EMBL/GenBank/DDBJ databases">
        <title>High recombination rates correlate with genetic variation in Cardiocondyla obscurior ants.</title>
        <authorList>
            <person name="Errbii M."/>
        </authorList>
    </citation>
    <scope>NUCLEOTIDE SEQUENCE [LARGE SCALE GENOMIC DNA]</scope>
    <source>
        <strain evidence="2">Alpha-2009</strain>
        <tissue evidence="2">Whole body</tissue>
    </source>
</reference>
<keyword evidence="1" id="KW-0472">Membrane</keyword>
<dbReference type="Proteomes" id="UP001430953">
    <property type="component" value="Unassembled WGS sequence"/>
</dbReference>
<protein>
    <submittedName>
        <fullName evidence="2">Uncharacterized protein</fullName>
    </submittedName>
</protein>
<proteinExistence type="predicted"/>
<dbReference type="AlphaFoldDB" id="A0AAW2GQD7"/>
<keyword evidence="3" id="KW-1185">Reference proteome</keyword>
<keyword evidence="1" id="KW-1133">Transmembrane helix</keyword>
<feature type="transmembrane region" description="Helical" evidence="1">
    <location>
        <begin position="49"/>
        <end position="71"/>
    </location>
</feature>
<evidence type="ECO:0000313" key="3">
    <source>
        <dbReference type="Proteomes" id="UP001430953"/>
    </source>
</evidence>
<accession>A0AAW2GQD7</accession>